<evidence type="ECO:0000313" key="4">
    <source>
        <dbReference type="Proteomes" id="UP000001695"/>
    </source>
</evidence>
<proteinExistence type="predicted"/>
<reference evidence="4" key="1">
    <citation type="submission" date="2008-03" db="EMBL/GenBank/DDBJ databases">
        <title>Complete sequence of chromosome of Beijerinckia indica subsp. indica ATCC 9039.</title>
        <authorList>
            <consortium name="US DOE Joint Genome Institute"/>
            <person name="Copeland A."/>
            <person name="Lucas S."/>
            <person name="Lapidus A."/>
            <person name="Glavina del Rio T."/>
            <person name="Dalin E."/>
            <person name="Tice H."/>
            <person name="Bruce D."/>
            <person name="Goodwin L."/>
            <person name="Pitluck S."/>
            <person name="LaButti K."/>
            <person name="Schmutz J."/>
            <person name="Larimer F."/>
            <person name="Land M."/>
            <person name="Hauser L."/>
            <person name="Kyrpides N."/>
            <person name="Mikhailova N."/>
            <person name="Dunfield P.F."/>
            <person name="Dedysh S.N."/>
            <person name="Liesack W."/>
            <person name="Saw J.H."/>
            <person name="Alam M."/>
            <person name="Chen Y."/>
            <person name="Murrell J.C."/>
            <person name="Richardson P."/>
        </authorList>
    </citation>
    <scope>NUCLEOTIDE SEQUENCE [LARGE SCALE GENOMIC DNA]</scope>
    <source>
        <strain evidence="4">ATCC 9039 / DSM 1715 / NCIMB 8712</strain>
    </source>
</reference>
<evidence type="ECO:0008006" key="5">
    <source>
        <dbReference type="Google" id="ProtNLM"/>
    </source>
</evidence>
<evidence type="ECO:0000256" key="2">
    <source>
        <dbReference type="ARBA" id="ARBA00022525"/>
    </source>
</evidence>
<dbReference type="HOGENOM" id="CLU_031076_0_0_5"/>
<dbReference type="eggNOG" id="COG3386">
    <property type="taxonomic scope" value="Bacteria"/>
</dbReference>
<dbReference type="InterPro" id="IPR017996">
    <property type="entry name" value="MRJP/yellow-related"/>
</dbReference>
<sequence length="402" mass="43734">MTSRRELLSATQSVTLMTIAAKSHPMSSRNARPSAHSSMLRVLILLLSAPQVCAVAAPAAKEAAPILEVAATSPTHAWNGVAVANDGRIFASFPRWDKTTPSVAVIGPDGAQTPYPGDGWNEWKPGEDPARHFISINSLFIDRDANHLWVVDPATPHFGGIVQGGPKLVEIDLATDKVVNVYSFDLANAPANSHLNDARVLGDHVFITDSGTGALLVLDRTTGHIRRLLAKSRLTKADPSIIPHVDGHQLAGPTGKIPQLNADQIELSADRKTLFFMSPFGPNLYRVALADLLDESLSDSDLEQRVKVARHVTPVGGLVIDRNNVLYLSEVETHSIRAEAPDGHTLWTIKDRRLDWPDAYSIGPDGTFYIVAAQVDQLPGFNQGHDGRKPPYYMFRFKPKAP</sequence>
<dbReference type="GO" id="GO:0005576">
    <property type="term" value="C:extracellular region"/>
    <property type="evidence" value="ECO:0007669"/>
    <property type="project" value="UniProtKB-SubCell"/>
</dbReference>
<dbReference type="Proteomes" id="UP000001695">
    <property type="component" value="Chromosome"/>
</dbReference>
<accession>B2ICG5</accession>
<dbReference type="Gene3D" id="2.120.10.30">
    <property type="entry name" value="TolB, C-terminal domain"/>
    <property type="match status" value="1"/>
</dbReference>
<dbReference type="PANTHER" id="PTHR10009:SF18">
    <property type="entry name" value="PROTEIN YELLOW-LIKE PROTEIN"/>
    <property type="match status" value="1"/>
</dbReference>
<keyword evidence="2" id="KW-0964">Secreted</keyword>
<dbReference type="RefSeq" id="WP_012383212.1">
    <property type="nucleotide sequence ID" value="NC_010581.1"/>
</dbReference>
<dbReference type="PANTHER" id="PTHR10009">
    <property type="entry name" value="PROTEIN YELLOW-RELATED"/>
    <property type="match status" value="1"/>
</dbReference>
<protein>
    <recommendedName>
        <fullName evidence="5">Major royal jelly protein</fullName>
    </recommendedName>
</protein>
<dbReference type="OrthoDB" id="9797664at2"/>
<evidence type="ECO:0000256" key="1">
    <source>
        <dbReference type="ARBA" id="ARBA00004613"/>
    </source>
</evidence>
<dbReference type="KEGG" id="bid:Bind_0198"/>
<dbReference type="EMBL" id="CP001016">
    <property type="protein sequence ID" value="ACB93854.1"/>
    <property type="molecule type" value="Genomic_DNA"/>
</dbReference>
<name>B2ICG5_BEII9</name>
<keyword evidence="4" id="KW-1185">Reference proteome</keyword>
<dbReference type="STRING" id="395963.Bind_0198"/>
<organism evidence="3 4">
    <name type="scientific">Beijerinckia indica subsp. indica (strain ATCC 9039 / DSM 1715 / NCIMB 8712)</name>
    <dbReference type="NCBI Taxonomy" id="395963"/>
    <lineage>
        <taxon>Bacteria</taxon>
        <taxon>Pseudomonadati</taxon>
        <taxon>Pseudomonadota</taxon>
        <taxon>Alphaproteobacteria</taxon>
        <taxon>Hyphomicrobiales</taxon>
        <taxon>Beijerinckiaceae</taxon>
        <taxon>Beijerinckia</taxon>
    </lineage>
</organism>
<comment type="subcellular location">
    <subcellularLocation>
        <location evidence="1">Secreted</location>
    </subcellularLocation>
</comment>
<reference evidence="3 4" key="2">
    <citation type="journal article" date="2010" name="J. Bacteriol.">
        <title>Complete genome sequence of Beijerinckia indica subsp. indica.</title>
        <authorList>
            <person name="Tamas I."/>
            <person name="Dedysh S.N."/>
            <person name="Liesack W."/>
            <person name="Stott M.B."/>
            <person name="Alam M."/>
            <person name="Murrell J.C."/>
            <person name="Dunfield P.F."/>
        </authorList>
    </citation>
    <scope>NUCLEOTIDE SEQUENCE [LARGE SCALE GENOMIC DNA]</scope>
    <source>
        <strain evidence="4">ATCC 9039 / DSM 1715 / NCIMB 8712</strain>
    </source>
</reference>
<gene>
    <name evidence="3" type="ordered locus">Bind_0198</name>
</gene>
<dbReference type="InterPro" id="IPR011042">
    <property type="entry name" value="6-blade_b-propeller_TolB-like"/>
</dbReference>
<evidence type="ECO:0000313" key="3">
    <source>
        <dbReference type="EMBL" id="ACB93854.1"/>
    </source>
</evidence>
<dbReference type="AlphaFoldDB" id="B2ICG5"/>
<dbReference type="SUPFAM" id="SSF101898">
    <property type="entry name" value="NHL repeat"/>
    <property type="match status" value="1"/>
</dbReference>
<dbReference type="Pfam" id="PF03022">
    <property type="entry name" value="MRJP"/>
    <property type="match status" value="1"/>
</dbReference>